<reference evidence="9 10" key="1">
    <citation type="submission" date="2023-07" db="EMBL/GenBank/DDBJ databases">
        <authorList>
            <person name="Lian W.-H."/>
        </authorList>
    </citation>
    <scope>NUCLEOTIDE SEQUENCE [LARGE SCALE GENOMIC DNA]</scope>
    <source>
        <strain evidence="9 10">SYSU DXS3180</strain>
    </source>
</reference>
<evidence type="ECO:0000256" key="6">
    <source>
        <dbReference type="ARBA" id="ARBA00032162"/>
    </source>
</evidence>
<evidence type="ECO:0000256" key="3">
    <source>
        <dbReference type="ARBA" id="ARBA00007275"/>
    </source>
</evidence>
<comment type="catalytic activity">
    <reaction evidence="1">
        <text>GDP-alpha-D-mannose + H2O = alpha-D-mannose 1-phosphate + GMP + 2 H(+)</text>
        <dbReference type="Rhea" id="RHEA:27978"/>
        <dbReference type="ChEBI" id="CHEBI:15377"/>
        <dbReference type="ChEBI" id="CHEBI:15378"/>
        <dbReference type="ChEBI" id="CHEBI:57527"/>
        <dbReference type="ChEBI" id="CHEBI:58115"/>
        <dbReference type="ChEBI" id="CHEBI:58409"/>
    </reaction>
</comment>
<feature type="domain" description="Nudix hydrolase" evidence="8">
    <location>
        <begin position="43"/>
        <end position="173"/>
    </location>
</feature>
<keyword evidence="10" id="KW-1185">Reference proteome</keyword>
<sequence>MDDQLKWKTISSEYLSHEPWFTVRKDVCEKPDGKIVNDYYVFEFPEWVTCFAMTEDGKVILEKQYRHAANEVCIELPGGCVDNTDASLEDAIRREMLEETGYSFETVHYLGKISANPSTNANLMHMFVATGGKLIQEQQLDHNEEIEVFLASVEEVMQLAEEKRILQSMHLSTIFYALRYLDKIKYV</sequence>
<accession>A0ABV3ZJQ4</accession>
<evidence type="ECO:0000256" key="2">
    <source>
        <dbReference type="ARBA" id="ARBA00001946"/>
    </source>
</evidence>
<dbReference type="InterPro" id="IPR000086">
    <property type="entry name" value="NUDIX_hydrolase_dom"/>
</dbReference>
<evidence type="ECO:0000256" key="1">
    <source>
        <dbReference type="ARBA" id="ARBA00000847"/>
    </source>
</evidence>
<dbReference type="RefSeq" id="WP_369331153.1">
    <property type="nucleotide sequence ID" value="NZ_JAULBC010000007.1"/>
</dbReference>
<evidence type="ECO:0000256" key="4">
    <source>
        <dbReference type="ARBA" id="ARBA00016377"/>
    </source>
</evidence>
<dbReference type="Pfam" id="PF00293">
    <property type="entry name" value="NUDIX"/>
    <property type="match status" value="1"/>
</dbReference>
<evidence type="ECO:0000259" key="8">
    <source>
        <dbReference type="PROSITE" id="PS51462"/>
    </source>
</evidence>
<keyword evidence="5 9" id="KW-0378">Hydrolase</keyword>
<dbReference type="PROSITE" id="PS51462">
    <property type="entry name" value="NUDIX"/>
    <property type="match status" value="1"/>
</dbReference>
<comment type="similarity">
    <text evidence="3">Belongs to the Nudix hydrolase family. NudK subfamily.</text>
</comment>
<name>A0ABV3ZJQ4_9BACT</name>
<dbReference type="Proteomes" id="UP001560573">
    <property type="component" value="Unassembled WGS sequence"/>
</dbReference>
<proteinExistence type="inferred from homology"/>
<dbReference type="PANTHER" id="PTHR11839:SF18">
    <property type="entry name" value="NUDIX HYDROLASE DOMAIN-CONTAINING PROTEIN"/>
    <property type="match status" value="1"/>
</dbReference>
<evidence type="ECO:0000256" key="7">
    <source>
        <dbReference type="ARBA" id="ARBA00032272"/>
    </source>
</evidence>
<gene>
    <name evidence="9" type="ORF">QTN47_19725</name>
</gene>
<comment type="caution">
    <text evidence="9">The sequence shown here is derived from an EMBL/GenBank/DDBJ whole genome shotgun (WGS) entry which is preliminary data.</text>
</comment>
<dbReference type="GO" id="GO:0016787">
    <property type="term" value="F:hydrolase activity"/>
    <property type="evidence" value="ECO:0007669"/>
    <property type="project" value="UniProtKB-KW"/>
</dbReference>
<evidence type="ECO:0000313" key="9">
    <source>
        <dbReference type="EMBL" id="MEX6689745.1"/>
    </source>
</evidence>
<comment type="cofactor">
    <cofactor evidence="2">
        <name>Mg(2+)</name>
        <dbReference type="ChEBI" id="CHEBI:18420"/>
    </cofactor>
</comment>
<dbReference type="PANTHER" id="PTHR11839">
    <property type="entry name" value="UDP/ADP-SUGAR PYROPHOSPHATASE"/>
    <property type="match status" value="1"/>
</dbReference>
<organism evidence="9 10">
    <name type="scientific">Danxiaibacter flavus</name>
    <dbReference type="NCBI Taxonomy" id="3049108"/>
    <lineage>
        <taxon>Bacteria</taxon>
        <taxon>Pseudomonadati</taxon>
        <taxon>Bacteroidota</taxon>
        <taxon>Chitinophagia</taxon>
        <taxon>Chitinophagales</taxon>
        <taxon>Chitinophagaceae</taxon>
        <taxon>Danxiaibacter</taxon>
    </lineage>
</organism>
<dbReference type="EMBL" id="JAULBC010000007">
    <property type="protein sequence ID" value="MEX6689745.1"/>
    <property type="molecule type" value="Genomic_DNA"/>
</dbReference>
<dbReference type="Gene3D" id="3.90.79.10">
    <property type="entry name" value="Nucleoside Triphosphate Pyrophosphohydrolase"/>
    <property type="match status" value="1"/>
</dbReference>
<dbReference type="CDD" id="cd03424">
    <property type="entry name" value="NUDIX_ADPRase_Nudt5_UGPPase_Nudt14"/>
    <property type="match status" value="1"/>
</dbReference>
<protein>
    <recommendedName>
        <fullName evidence="4">GDP-mannose pyrophosphatase</fullName>
    </recommendedName>
    <alternativeName>
        <fullName evidence="6">GDP-mannose hydrolase</fullName>
    </alternativeName>
    <alternativeName>
        <fullName evidence="7">GDPMK</fullName>
    </alternativeName>
</protein>
<dbReference type="InterPro" id="IPR015797">
    <property type="entry name" value="NUDIX_hydrolase-like_dom_sf"/>
</dbReference>
<evidence type="ECO:0000256" key="5">
    <source>
        <dbReference type="ARBA" id="ARBA00022801"/>
    </source>
</evidence>
<dbReference type="SUPFAM" id="SSF55811">
    <property type="entry name" value="Nudix"/>
    <property type="match status" value="1"/>
</dbReference>
<evidence type="ECO:0000313" key="10">
    <source>
        <dbReference type="Proteomes" id="UP001560573"/>
    </source>
</evidence>